<reference evidence="6 7" key="1">
    <citation type="submission" date="2019-05" db="EMBL/GenBank/DDBJ databases">
        <authorList>
            <consortium name="Pathogen Informatics"/>
        </authorList>
    </citation>
    <scope>NUCLEOTIDE SEQUENCE [LARGE SCALE GENOMIC DNA]</scope>
    <source>
        <strain evidence="6 7">NCTC11429</strain>
    </source>
</reference>
<dbReference type="STRING" id="1123265.GCA_000686625_00576"/>
<dbReference type="InterPro" id="IPR005467">
    <property type="entry name" value="His_kinase_dom"/>
</dbReference>
<feature type="transmembrane region" description="Helical" evidence="4">
    <location>
        <begin position="37"/>
        <end position="58"/>
    </location>
</feature>
<dbReference type="Gene3D" id="3.30.565.10">
    <property type="entry name" value="Histidine kinase-like ATPase, C-terminal domain"/>
    <property type="match status" value="1"/>
</dbReference>
<dbReference type="RefSeq" id="WP_028068675.1">
    <property type="nucleotide sequence ID" value="NZ_LR590484.1"/>
</dbReference>
<keyword evidence="4" id="KW-0472">Membrane</keyword>
<sequence>MQNKRETLQLVFRIFLMLIVISASGLVFMQYYYFTGILFLCLLAVLIVETCFFVDRYFSRIDKILSAMLHEDYSADFQIDTRNQAVQNSIRLYNQLREKESRSRSQKLLYDQILNGLDSGLIILKLSPQPTQILFMNQYFQHYFGLPTLKDWSLIANYLGEFYALLEERKFGEFKTALDIRVDKGERQTFILQTSRTQIKGDTYYTILVDSIHRVIYSKENEAWVNVMKVISHELMNSLAPIHALAQNMNEILHQDQWDQEDLQDMQLSIKTIINRSNHLRDFVDRYRKLTMLPTPVLQQVKLNDLIHNMMANYQYLLDEQRIQFTTLLDEQLYPQLDQAQFEQVLINLFTNSIHALSTSKVKEIHIHTYRDNTRIFLEFMDSGPLIDTEIVSKIFLPFYTTRKDGAGIGLSLSKSIIEAHQGYLYYQVKSERNCFVVVLMDR</sequence>
<dbReference type="EC" id="2.7.13.3" evidence="2"/>
<feature type="domain" description="Histidine kinase" evidence="5">
    <location>
        <begin position="230"/>
        <end position="443"/>
    </location>
</feature>
<proteinExistence type="predicted"/>
<dbReference type="Proteomes" id="UP000308196">
    <property type="component" value="Chromosome"/>
</dbReference>
<dbReference type="PRINTS" id="PR00344">
    <property type="entry name" value="BCTRLSENSOR"/>
</dbReference>
<evidence type="ECO:0000259" key="5">
    <source>
        <dbReference type="PROSITE" id="PS50109"/>
    </source>
</evidence>
<dbReference type="InterPro" id="IPR036890">
    <property type="entry name" value="HATPase_C_sf"/>
</dbReference>
<evidence type="ECO:0000256" key="4">
    <source>
        <dbReference type="SAM" id="Phobius"/>
    </source>
</evidence>
<accession>A0A4U9W8C5</accession>
<keyword evidence="4" id="KW-1133">Transmembrane helix</keyword>
<evidence type="ECO:0000256" key="2">
    <source>
        <dbReference type="ARBA" id="ARBA00012438"/>
    </source>
</evidence>
<dbReference type="GeneID" id="78465776"/>
<comment type="catalytic activity">
    <reaction evidence="1">
        <text>ATP + protein L-histidine = ADP + protein N-phospho-L-histidine.</text>
        <dbReference type="EC" id="2.7.13.3"/>
    </reaction>
</comment>
<dbReference type="PROSITE" id="PS50109">
    <property type="entry name" value="HIS_KIN"/>
    <property type="match status" value="1"/>
</dbReference>
<gene>
    <name evidence="6" type="primary">dctB</name>
    <name evidence="6" type="ORF">NCTC11429_05238</name>
</gene>
<dbReference type="InterPro" id="IPR004358">
    <property type="entry name" value="Sig_transdc_His_kin-like_C"/>
</dbReference>
<dbReference type="Pfam" id="PF02518">
    <property type="entry name" value="HATPase_c"/>
    <property type="match status" value="1"/>
</dbReference>
<name>A0A4U9W8C5_9SPHI</name>
<protein>
    <recommendedName>
        <fullName evidence="2">histidine kinase</fullName>
        <ecNumber evidence="2">2.7.13.3</ecNumber>
    </recommendedName>
</protein>
<keyword evidence="3" id="KW-0597">Phosphoprotein</keyword>
<evidence type="ECO:0000256" key="3">
    <source>
        <dbReference type="ARBA" id="ARBA00022553"/>
    </source>
</evidence>
<dbReference type="AlphaFoldDB" id="A0A4U9W8C5"/>
<keyword evidence="6" id="KW-0808">Transferase</keyword>
<organism evidence="6 7">
    <name type="scientific">Sphingobacterium thalpophilum</name>
    <dbReference type="NCBI Taxonomy" id="259"/>
    <lineage>
        <taxon>Bacteria</taxon>
        <taxon>Pseudomonadati</taxon>
        <taxon>Bacteroidota</taxon>
        <taxon>Sphingobacteriia</taxon>
        <taxon>Sphingobacteriales</taxon>
        <taxon>Sphingobacteriaceae</taxon>
        <taxon>Sphingobacterium</taxon>
    </lineage>
</organism>
<dbReference type="GO" id="GO:0000155">
    <property type="term" value="F:phosphorelay sensor kinase activity"/>
    <property type="evidence" value="ECO:0007669"/>
    <property type="project" value="TreeGrafter"/>
</dbReference>
<dbReference type="InterPro" id="IPR003594">
    <property type="entry name" value="HATPase_dom"/>
</dbReference>
<dbReference type="SMART" id="SM00387">
    <property type="entry name" value="HATPase_c"/>
    <property type="match status" value="1"/>
</dbReference>
<dbReference type="SUPFAM" id="SSF55874">
    <property type="entry name" value="ATPase domain of HSP90 chaperone/DNA topoisomerase II/histidine kinase"/>
    <property type="match status" value="1"/>
</dbReference>
<dbReference type="EMBL" id="LR590484">
    <property type="protein sequence ID" value="VTR55124.1"/>
    <property type="molecule type" value="Genomic_DNA"/>
</dbReference>
<evidence type="ECO:0000313" key="7">
    <source>
        <dbReference type="Proteomes" id="UP000308196"/>
    </source>
</evidence>
<dbReference type="PANTHER" id="PTHR43547:SF2">
    <property type="entry name" value="HYBRID SIGNAL TRANSDUCTION HISTIDINE KINASE C"/>
    <property type="match status" value="1"/>
</dbReference>
<dbReference type="PANTHER" id="PTHR43547">
    <property type="entry name" value="TWO-COMPONENT HISTIDINE KINASE"/>
    <property type="match status" value="1"/>
</dbReference>
<keyword evidence="4" id="KW-0812">Transmembrane</keyword>
<dbReference type="KEGG" id="stha:NCTC11429_05238"/>
<evidence type="ECO:0000256" key="1">
    <source>
        <dbReference type="ARBA" id="ARBA00000085"/>
    </source>
</evidence>
<feature type="transmembrane region" description="Helical" evidence="4">
    <location>
        <begin position="12"/>
        <end position="31"/>
    </location>
</feature>
<evidence type="ECO:0000313" key="6">
    <source>
        <dbReference type="EMBL" id="VTR55124.1"/>
    </source>
</evidence>